<reference evidence="6" key="2">
    <citation type="submission" date="2025-09" db="UniProtKB">
        <authorList>
            <consortium name="Ensembl"/>
        </authorList>
    </citation>
    <scope>IDENTIFICATION</scope>
</reference>
<dbReference type="Pfam" id="PF00787">
    <property type="entry name" value="PX"/>
    <property type="match status" value="1"/>
</dbReference>
<keyword evidence="7" id="KW-1185">Reference proteome</keyword>
<dbReference type="GO" id="GO:0035091">
    <property type="term" value="F:phosphatidylinositol binding"/>
    <property type="evidence" value="ECO:0007669"/>
    <property type="project" value="InterPro"/>
</dbReference>
<evidence type="ECO:0000313" key="6">
    <source>
        <dbReference type="Ensembl" id="ENSPSMP00000029697.1"/>
    </source>
</evidence>
<dbReference type="GO" id="GO:0061709">
    <property type="term" value="P:reticulophagy"/>
    <property type="evidence" value="ECO:0007669"/>
    <property type="project" value="TreeGrafter"/>
</dbReference>
<feature type="domain" description="PX" evidence="5">
    <location>
        <begin position="268"/>
        <end position="362"/>
    </location>
</feature>
<evidence type="ECO:0000313" key="7">
    <source>
        <dbReference type="Proteomes" id="UP000694414"/>
    </source>
</evidence>
<dbReference type="Proteomes" id="UP000694414">
    <property type="component" value="Unplaced"/>
</dbReference>
<dbReference type="SUPFAM" id="SSF64268">
    <property type="entry name" value="PX domain"/>
    <property type="match status" value="2"/>
</dbReference>
<dbReference type="GO" id="GO:0015031">
    <property type="term" value="P:protein transport"/>
    <property type="evidence" value="ECO:0007669"/>
    <property type="project" value="TreeGrafter"/>
</dbReference>
<evidence type="ECO:0000256" key="3">
    <source>
        <dbReference type="ARBA" id="ARBA00022448"/>
    </source>
</evidence>
<dbReference type="GO" id="GO:0000422">
    <property type="term" value="P:autophagy of mitochondrion"/>
    <property type="evidence" value="ECO:0007669"/>
    <property type="project" value="TreeGrafter"/>
</dbReference>
<evidence type="ECO:0000259" key="5">
    <source>
        <dbReference type="PROSITE" id="PS50195"/>
    </source>
</evidence>
<accession>A0A8C9AIG0</accession>
<keyword evidence="3" id="KW-0813">Transport</keyword>
<evidence type="ECO:0000256" key="2">
    <source>
        <dbReference type="ARBA" id="ARBA00010883"/>
    </source>
</evidence>
<comment type="subcellular location">
    <subcellularLocation>
        <location evidence="1">Early endosome membrane</location>
        <topology evidence="1">Peripheral membrane protein</topology>
        <orientation evidence="1">Cytoplasmic side</orientation>
    </subcellularLocation>
</comment>
<dbReference type="Ensembl" id="ENSPSMT00000034275.1">
    <property type="protein sequence ID" value="ENSPSMP00000029697.1"/>
    <property type="gene ID" value="ENSPSMG00000020614.1"/>
</dbReference>
<proteinExistence type="inferred from homology"/>
<comment type="similarity">
    <text evidence="2">Belongs to the sorting nexin family.</text>
</comment>
<dbReference type="PANTHER" id="PTHR45949:SF3">
    <property type="entry name" value="SORTING NEXIN-7"/>
    <property type="match status" value="1"/>
</dbReference>
<comment type="subunit">
    <text evidence="4">Heterodimer; heterodimerizes with SNX4.</text>
</comment>
<dbReference type="Gene3D" id="3.30.1520.10">
    <property type="entry name" value="Phox-like domain"/>
    <property type="match status" value="2"/>
</dbReference>
<dbReference type="InterPro" id="IPR001683">
    <property type="entry name" value="PX_dom"/>
</dbReference>
<protein>
    <recommendedName>
        <fullName evidence="5">PX domain-containing protein</fullName>
    </recommendedName>
</protein>
<name>A0A8C9AIG0_PROSS</name>
<dbReference type="GeneTree" id="ENSGT00940000155315"/>
<dbReference type="PROSITE" id="PS50195">
    <property type="entry name" value="PX"/>
    <property type="match status" value="1"/>
</dbReference>
<reference evidence="6" key="1">
    <citation type="submission" date="2025-08" db="UniProtKB">
        <authorList>
            <consortium name="Ensembl"/>
        </authorList>
    </citation>
    <scope>IDENTIFICATION</scope>
</reference>
<sequence length="362" mass="41105">MDMNSFSPMMPTSPLSMTNQIKFEDEPDLEDLFIMVDEPKSSVTTMDTFITYKMITKTSRGELDSREFEVRGRYEDFLWSKGQLEDTHPTLTTPPPRKLTVRETVDAVMRTSLGHAGSDDFTVFVTAQARELSSHRTAERDGANRAVASSMRGVKNRPELFMEMNNFIEIFSKKISLIDEISQRIYKEVRHLGGKRHLNSVLVEIGAEEAFSMAGVEKVVALACVVRAAGLWGADAPAMDMNSFSPMMPTSPLSMTNQIKFEDEPDLEDLFIMVDEPKSRVTTMDTFITYRMITKTSRGELDSREFEVRGRYKDFLWLKGQLEDAHPTLMTPPPPGKLTVREMVDAVMRTSLGHAGRHYRNF</sequence>
<dbReference type="GO" id="GO:0034727">
    <property type="term" value="P:piecemeal microautophagy of the nucleus"/>
    <property type="evidence" value="ECO:0007669"/>
    <property type="project" value="TreeGrafter"/>
</dbReference>
<organism evidence="6 7">
    <name type="scientific">Prolemur simus</name>
    <name type="common">Greater bamboo lemur</name>
    <name type="synonym">Hapalemur simus</name>
    <dbReference type="NCBI Taxonomy" id="1328070"/>
    <lineage>
        <taxon>Eukaryota</taxon>
        <taxon>Metazoa</taxon>
        <taxon>Chordata</taxon>
        <taxon>Craniata</taxon>
        <taxon>Vertebrata</taxon>
        <taxon>Euteleostomi</taxon>
        <taxon>Mammalia</taxon>
        <taxon>Eutheria</taxon>
        <taxon>Euarchontoglires</taxon>
        <taxon>Primates</taxon>
        <taxon>Strepsirrhini</taxon>
        <taxon>Lemuriformes</taxon>
        <taxon>Lemuridae</taxon>
        <taxon>Prolemur</taxon>
    </lineage>
</organism>
<dbReference type="GO" id="GO:0032456">
    <property type="term" value="P:endocytic recycling"/>
    <property type="evidence" value="ECO:0007669"/>
    <property type="project" value="TreeGrafter"/>
</dbReference>
<evidence type="ECO:0000256" key="1">
    <source>
        <dbReference type="ARBA" id="ARBA00004469"/>
    </source>
</evidence>
<dbReference type="GO" id="GO:0000407">
    <property type="term" value="C:phagophore assembly site"/>
    <property type="evidence" value="ECO:0007669"/>
    <property type="project" value="TreeGrafter"/>
</dbReference>
<dbReference type="PANTHER" id="PTHR45949">
    <property type="entry name" value="SORTING NEXIN-4"/>
    <property type="match status" value="1"/>
</dbReference>
<dbReference type="InterPro" id="IPR036871">
    <property type="entry name" value="PX_dom_sf"/>
</dbReference>
<evidence type="ECO:0000256" key="4">
    <source>
        <dbReference type="ARBA" id="ARBA00038663"/>
    </source>
</evidence>
<dbReference type="AlphaFoldDB" id="A0A8C9AIG0"/>
<dbReference type="GO" id="GO:0031901">
    <property type="term" value="C:early endosome membrane"/>
    <property type="evidence" value="ECO:0007669"/>
    <property type="project" value="UniProtKB-SubCell"/>
</dbReference>